<organism evidence="1 2">
    <name type="scientific">Caerostris extrusa</name>
    <name type="common">Bark spider</name>
    <name type="synonym">Caerostris bankana</name>
    <dbReference type="NCBI Taxonomy" id="172846"/>
    <lineage>
        <taxon>Eukaryota</taxon>
        <taxon>Metazoa</taxon>
        <taxon>Ecdysozoa</taxon>
        <taxon>Arthropoda</taxon>
        <taxon>Chelicerata</taxon>
        <taxon>Arachnida</taxon>
        <taxon>Araneae</taxon>
        <taxon>Araneomorphae</taxon>
        <taxon>Entelegynae</taxon>
        <taxon>Araneoidea</taxon>
        <taxon>Araneidae</taxon>
        <taxon>Caerostris</taxon>
    </lineage>
</organism>
<name>A0AAV4MUE1_CAEEX</name>
<gene>
    <name evidence="1" type="ORF">CEXT_211911</name>
</gene>
<protein>
    <submittedName>
        <fullName evidence="1">Uncharacterized protein</fullName>
    </submittedName>
</protein>
<accession>A0AAV4MUE1</accession>
<sequence>MVPLLEWLGYYYWSGIIITMVPEFQETRVRTSEYYELTKEKISHMSDETMGRKSKFLPNQTQNRKAYGFNSLRNHKKKKISGVLVVIQNESPNEACCRK</sequence>
<dbReference type="Proteomes" id="UP001054945">
    <property type="component" value="Unassembled WGS sequence"/>
</dbReference>
<dbReference type="EMBL" id="BPLR01002599">
    <property type="protein sequence ID" value="GIX75555.1"/>
    <property type="molecule type" value="Genomic_DNA"/>
</dbReference>
<keyword evidence="2" id="KW-1185">Reference proteome</keyword>
<reference evidence="1 2" key="1">
    <citation type="submission" date="2021-06" db="EMBL/GenBank/DDBJ databases">
        <title>Caerostris extrusa draft genome.</title>
        <authorList>
            <person name="Kono N."/>
            <person name="Arakawa K."/>
        </authorList>
    </citation>
    <scope>NUCLEOTIDE SEQUENCE [LARGE SCALE GENOMIC DNA]</scope>
</reference>
<evidence type="ECO:0000313" key="2">
    <source>
        <dbReference type="Proteomes" id="UP001054945"/>
    </source>
</evidence>
<comment type="caution">
    <text evidence="1">The sequence shown here is derived from an EMBL/GenBank/DDBJ whole genome shotgun (WGS) entry which is preliminary data.</text>
</comment>
<proteinExistence type="predicted"/>
<dbReference type="AlphaFoldDB" id="A0AAV4MUE1"/>
<evidence type="ECO:0000313" key="1">
    <source>
        <dbReference type="EMBL" id="GIX75555.1"/>
    </source>
</evidence>